<dbReference type="PROSITE" id="PS51257">
    <property type="entry name" value="PROKAR_LIPOPROTEIN"/>
    <property type="match status" value="1"/>
</dbReference>
<keyword evidence="2" id="KW-1185">Reference proteome</keyword>
<organism evidence="1 2">
    <name type="scientific">Robiginitalea marina</name>
    <dbReference type="NCBI Taxonomy" id="2954105"/>
    <lineage>
        <taxon>Bacteria</taxon>
        <taxon>Pseudomonadati</taxon>
        <taxon>Bacteroidota</taxon>
        <taxon>Flavobacteriia</taxon>
        <taxon>Flavobacteriales</taxon>
        <taxon>Flavobacteriaceae</taxon>
        <taxon>Robiginitalea</taxon>
    </lineage>
</organism>
<accession>A0ABT1ATU5</accession>
<gene>
    <name evidence="1" type="ORF">NG653_00860</name>
</gene>
<name>A0ABT1ATU5_9FLAO</name>
<comment type="caution">
    <text evidence="1">The sequence shown here is derived from an EMBL/GenBank/DDBJ whole genome shotgun (WGS) entry which is preliminary data.</text>
</comment>
<evidence type="ECO:0000313" key="2">
    <source>
        <dbReference type="Proteomes" id="UP001206312"/>
    </source>
</evidence>
<dbReference type="EMBL" id="JAMXIB010000001">
    <property type="protein sequence ID" value="MCO5723385.1"/>
    <property type="molecule type" value="Genomic_DNA"/>
</dbReference>
<sequence>MPVKKNRFPLVFSLATLVMVGCGGNGNPQAEPAPPAATVKEEGAPPRPLSPEFREYWYAGVAEVSSYALKQARYGELRDGEAVLIYVTEPFNLEKQVKAEQSGQGTASVLKLNRAGKFLTGVYPYSIMSSIFYPVADTGHALKISTSVQEWCGHVYMQLNNREAFEVQSHSYFEGEADQSLSLPKSLLEDELWARLRFGPDSLPTGTHEVVPSMEYLRLKHQPVKAYSATLTLSESGPQRTYTLTYPELNRTLQIHFGGEFPYPIEGWTETTPSGFRPDSPMITTTARRKETLRTPYWQKNSNADVSLRDTLGLHLP</sequence>
<dbReference type="RefSeq" id="WP_252739763.1">
    <property type="nucleotide sequence ID" value="NZ_JAMXIB010000001.1"/>
</dbReference>
<dbReference type="Proteomes" id="UP001206312">
    <property type="component" value="Unassembled WGS sequence"/>
</dbReference>
<evidence type="ECO:0000313" key="1">
    <source>
        <dbReference type="EMBL" id="MCO5723385.1"/>
    </source>
</evidence>
<protein>
    <submittedName>
        <fullName evidence="1">Septum formation inhibitor Maf</fullName>
    </submittedName>
</protein>
<proteinExistence type="predicted"/>
<reference evidence="1 2" key="1">
    <citation type="submission" date="2022-06" db="EMBL/GenBank/DDBJ databases">
        <authorList>
            <person name="Xuan X."/>
        </authorList>
    </citation>
    <scope>NUCLEOTIDE SEQUENCE [LARGE SCALE GENOMIC DNA]</scope>
    <source>
        <strain evidence="1 2">2V75</strain>
    </source>
</reference>